<evidence type="ECO:0000259" key="13">
    <source>
        <dbReference type="Pfam" id="PF01435"/>
    </source>
</evidence>
<reference evidence="14 15" key="1">
    <citation type="submission" date="2018-02" db="EMBL/GenBank/DDBJ databases">
        <title>Genome sequences of Apibacter spp., gut symbionts of Asian honey bees.</title>
        <authorList>
            <person name="Kwong W.K."/>
            <person name="Steele M.I."/>
            <person name="Moran N.A."/>
        </authorList>
    </citation>
    <scope>NUCLEOTIDE SEQUENCE [LARGE SCALE GENOMIC DNA]</scope>
    <source>
        <strain evidence="15">wkB301</strain>
    </source>
</reference>
<sequence>MNSKVTISPEFKKNTIGAILSILLFIIVYISLLILSVILTLFCGYIGYSIMTISFHLKTLLFGIAVIGIGILIFIFLVKFFFKKKTIDNSNLIEITQEEEPDLFLFINDIVKEVKTKFPKKIYVSEDVNASVFYDSTFWSMFLPVRKNLQIGLGLINTVSQTELKAILAHEFGHFSQKSMKIGSYVYNVNHIIYNTIYEDTSYNNFIQKFASFSNVTYLAASIVIKFINGIQWILQKMYTLVNKNHLKLSREMEFHADEVAANVTGYIPLKTSLLRLSLSDSSYRAVIDFYSNKIHECIKSKNIFKEQKYIMNFLAKENNIEIKEDIPCVTIEHLNRYNKSKLNFDSQWSSHPNIEDRIAALEKTNIIKEPDNLLPANKLFSNIENLQSKLTDIVFSNVQYSGKVTEYSLEEFISSYMSDFKKNSFDPIYNGYYNSKNPIKFEEEYNKTFFEGNIKDLFTPEKVENIYISQALESDIDLLKQIENENYKIKSFDYDGVKYTLKDVKNLINRLEEKLQDYNLKIEENDKNIFSGFYQLAKKRNKDQMFIDIYALFKKSENQYNAQREYIDNFIKKTEFIQYENSVDIIIKKLNELYHAEIEFKKNLTIIINDNYYNSILSEKTKKIWDEYLSNEYTYFYKEELKYYDNALNSLFNSINEYSDFIIKILILRKKDLLEFQKNLLE</sequence>
<dbReference type="InterPro" id="IPR050083">
    <property type="entry name" value="HtpX_protease"/>
</dbReference>
<dbReference type="InterPro" id="IPR001915">
    <property type="entry name" value="Peptidase_M48"/>
</dbReference>
<comment type="cofactor">
    <cofactor evidence="1">
        <name>Zn(2+)</name>
        <dbReference type="ChEBI" id="CHEBI:29105"/>
    </cofactor>
</comment>
<keyword evidence="9" id="KW-0482">Metalloprotease</keyword>
<dbReference type="Pfam" id="PF01435">
    <property type="entry name" value="Peptidase_M48"/>
    <property type="match status" value="1"/>
</dbReference>
<keyword evidence="4 12" id="KW-0812">Transmembrane</keyword>
<evidence type="ECO:0000256" key="6">
    <source>
        <dbReference type="ARBA" id="ARBA00022801"/>
    </source>
</evidence>
<protein>
    <recommendedName>
        <fullName evidence="13">Peptidase M48 domain-containing protein</fullName>
    </recommendedName>
</protein>
<evidence type="ECO:0000256" key="9">
    <source>
        <dbReference type="ARBA" id="ARBA00023049"/>
    </source>
</evidence>
<evidence type="ECO:0000256" key="5">
    <source>
        <dbReference type="ARBA" id="ARBA00022723"/>
    </source>
</evidence>
<evidence type="ECO:0000313" key="14">
    <source>
        <dbReference type="EMBL" id="PQL90473.1"/>
    </source>
</evidence>
<keyword evidence="2" id="KW-1003">Cell membrane</keyword>
<feature type="domain" description="Peptidase M48" evidence="13">
    <location>
        <begin position="150"/>
        <end position="365"/>
    </location>
</feature>
<feature type="coiled-coil region" evidence="11">
    <location>
        <begin position="495"/>
        <end position="529"/>
    </location>
</feature>
<evidence type="ECO:0000256" key="7">
    <source>
        <dbReference type="ARBA" id="ARBA00022833"/>
    </source>
</evidence>
<evidence type="ECO:0000313" key="15">
    <source>
        <dbReference type="Proteomes" id="UP000238042"/>
    </source>
</evidence>
<name>A0A2S8A7C8_9FLAO</name>
<comment type="caution">
    <text evidence="14">The sequence shown here is derived from an EMBL/GenBank/DDBJ whole genome shotgun (WGS) entry which is preliminary data.</text>
</comment>
<dbReference type="AlphaFoldDB" id="A0A2S8A7C8"/>
<keyword evidence="3" id="KW-0645">Protease</keyword>
<organism evidence="14 15">
    <name type="scientific">Apibacter adventoris</name>
    <dbReference type="NCBI Taxonomy" id="1679466"/>
    <lineage>
        <taxon>Bacteria</taxon>
        <taxon>Pseudomonadati</taxon>
        <taxon>Bacteroidota</taxon>
        <taxon>Flavobacteriia</taxon>
        <taxon>Flavobacteriales</taxon>
        <taxon>Weeksellaceae</taxon>
        <taxon>Apibacter</taxon>
    </lineage>
</organism>
<keyword evidence="6" id="KW-0378">Hydrolase</keyword>
<keyword evidence="8 12" id="KW-1133">Transmembrane helix</keyword>
<evidence type="ECO:0000256" key="3">
    <source>
        <dbReference type="ARBA" id="ARBA00022670"/>
    </source>
</evidence>
<gene>
    <name evidence="14" type="ORF">C4S77_11320</name>
</gene>
<keyword evidence="10 12" id="KW-0472">Membrane</keyword>
<keyword evidence="15" id="KW-1185">Reference proteome</keyword>
<dbReference type="EMBL" id="PSZM01000046">
    <property type="protein sequence ID" value="PQL90473.1"/>
    <property type="molecule type" value="Genomic_DNA"/>
</dbReference>
<evidence type="ECO:0000256" key="1">
    <source>
        <dbReference type="ARBA" id="ARBA00001947"/>
    </source>
</evidence>
<dbReference type="PANTHER" id="PTHR43221:SF2">
    <property type="entry name" value="PROTEASE HTPX HOMOLOG"/>
    <property type="match status" value="1"/>
</dbReference>
<feature type="transmembrane region" description="Helical" evidence="12">
    <location>
        <begin position="60"/>
        <end position="82"/>
    </location>
</feature>
<evidence type="ECO:0000256" key="10">
    <source>
        <dbReference type="ARBA" id="ARBA00023136"/>
    </source>
</evidence>
<dbReference type="GO" id="GO:0004222">
    <property type="term" value="F:metalloendopeptidase activity"/>
    <property type="evidence" value="ECO:0007669"/>
    <property type="project" value="InterPro"/>
</dbReference>
<dbReference type="Gene3D" id="3.30.2010.10">
    <property type="entry name" value="Metalloproteases ('zincins'), catalytic domain"/>
    <property type="match status" value="1"/>
</dbReference>
<dbReference type="OrthoDB" id="9789270at2"/>
<keyword evidence="11" id="KW-0175">Coiled coil</keyword>
<keyword evidence="5" id="KW-0479">Metal-binding</keyword>
<feature type="transmembrane region" description="Helical" evidence="12">
    <location>
        <begin position="216"/>
        <end position="235"/>
    </location>
</feature>
<evidence type="ECO:0000256" key="8">
    <source>
        <dbReference type="ARBA" id="ARBA00022989"/>
    </source>
</evidence>
<accession>A0A2S8A7C8</accession>
<dbReference type="RefSeq" id="WP_105247640.1">
    <property type="nucleotide sequence ID" value="NZ_PSZM01000046.1"/>
</dbReference>
<evidence type="ECO:0000256" key="2">
    <source>
        <dbReference type="ARBA" id="ARBA00022475"/>
    </source>
</evidence>
<dbReference type="Proteomes" id="UP000238042">
    <property type="component" value="Unassembled WGS sequence"/>
</dbReference>
<feature type="transmembrane region" description="Helical" evidence="12">
    <location>
        <begin position="20"/>
        <end position="48"/>
    </location>
</feature>
<dbReference type="GO" id="GO:0046872">
    <property type="term" value="F:metal ion binding"/>
    <property type="evidence" value="ECO:0007669"/>
    <property type="project" value="UniProtKB-KW"/>
</dbReference>
<dbReference type="GO" id="GO:0006508">
    <property type="term" value="P:proteolysis"/>
    <property type="evidence" value="ECO:0007669"/>
    <property type="project" value="UniProtKB-KW"/>
</dbReference>
<proteinExistence type="predicted"/>
<evidence type="ECO:0000256" key="4">
    <source>
        <dbReference type="ARBA" id="ARBA00022692"/>
    </source>
</evidence>
<dbReference type="PANTHER" id="PTHR43221">
    <property type="entry name" value="PROTEASE HTPX"/>
    <property type="match status" value="1"/>
</dbReference>
<keyword evidence="7" id="KW-0862">Zinc</keyword>
<evidence type="ECO:0000256" key="12">
    <source>
        <dbReference type="SAM" id="Phobius"/>
    </source>
</evidence>
<evidence type="ECO:0000256" key="11">
    <source>
        <dbReference type="SAM" id="Coils"/>
    </source>
</evidence>
<dbReference type="CDD" id="cd07328">
    <property type="entry name" value="M48_Ste24p_like"/>
    <property type="match status" value="1"/>
</dbReference>